<dbReference type="AlphaFoldDB" id="A0A3S5BZN3"/>
<evidence type="ECO:0000313" key="2">
    <source>
        <dbReference type="Proteomes" id="UP000784294"/>
    </source>
</evidence>
<reference evidence="1" key="1">
    <citation type="submission" date="2018-11" db="EMBL/GenBank/DDBJ databases">
        <authorList>
            <consortium name="Pathogen Informatics"/>
        </authorList>
    </citation>
    <scope>NUCLEOTIDE SEQUENCE</scope>
</reference>
<organism evidence="1 2">
    <name type="scientific">Protopolystoma xenopodis</name>
    <dbReference type="NCBI Taxonomy" id="117903"/>
    <lineage>
        <taxon>Eukaryota</taxon>
        <taxon>Metazoa</taxon>
        <taxon>Spiralia</taxon>
        <taxon>Lophotrochozoa</taxon>
        <taxon>Platyhelminthes</taxon>
        <taxon>Monogenea</taxon>
        <taxon>Polyopisthocotylea</taxon>
        <taxon>Polystomatidea</taxon>
        <taxon>Polystomatidae</taxon>
        <taxon>Protopolystoma</taxon>
    </lineage>
</organism>
<comment type="caution">
    <text evidence="1">The sequence shown here is derived from an EMBL/GenBank/DDBJ whole genome shotgun (WGS) entry which is preliminary data.</text>
</comment>
<dbReference type="Proteomes" id="UP000784294">
    <property type="component" value="Unassembled WGS sequence"/>
</dbReference>
<name>A0A3S5BZN3_9PLAT</name>
<evidence type="ECO:0000313" key="1">
    <source>
        <dbReference type="EMBL" id="VEL26304.1"/>
    </source>
</evidence>
<sequence>MKDLIQLIFKTNDCIFFILPISVSSSVSRCAIRDRPYCLRHDFRESISPEPCGHFRHVRSDGRLISHPFHRPKQLRYQSTLSPSAHRPYNMTPLSASSTFNHAISTLSSTTGNSVASVAVDTITSSSKLFLDARCLPVRVEPSCWPNVEVPGTKTTSSLSAAIAIDQLPMRSQNLSFRQGSYASPSEVMWRKRGCRSSIPIMANTSTGFSDQQLVRLFNASNRGGRVMSGADSASTLSRIGSSTSSSATPPSWLVWIIYAFIPS</sequence>
<protein>
    <submittedName>
        <fullName evidence="1">Uncharacterized protein</fullName>
    </submittedName>
</protein>
<proteinExistence type="predicted"/>
<dbReference type="EMBL" id="CAAALY010079363">
    <property type="protein sequence ID" value="VEL26304.1"/>
    <property type="molecule type" value="Genomic_DNA"/>
</dbReference>
<keyword evidence="2" id="KW-1185">Reference proteome</keyword>
<gene>
    <name evidence="1" type="ORF">PXEA_LOCUS19744</name>
</gene>
<accession>A0A3S5BZN3</accession>